<keyword evidence="2" id="KW-0808">Transferase</keyword>
<dbReference type="GO" id="GO:0008757">
    <property type="term" value="F:S-adenosylmethionine-dependent methyltransferase activity"/>
    <property type="evidence" value="ECO:0007669"/>
    <property type="project" value="InterPro"/>
</dbReference>
<dbReference type="InterPro" id="IPR013216">
    <property type="entry name" value="Methyltransf_11"/>
</dbReference>
<dbReference type="EMBL" id="VLLN01000005">
    <property type="protein sequence ID" value="TWJ26350.1"/>
    <property type="molecule type" value="Genomic_DNA"/>
</dbReference>
<keyword evidence="2" id="KW-0489">Methyltransferase</keyword>
<dbReference type="InterPro" id="IPR029063">
    <property type="entry name" value="SAM-dependent_MTases_sf"/>
</dbReference>
<dbReference type="Pfam" id="PF08241">
    <property type="entry name" value="Methyltransf_11"/>
    <property type="match status" value="1"/>
</dbReference>
<gene>
    <name evidence="2" type="ORF">JN12_01056</name>
</gene>
<dbReference type="OrthoDB" id="9799324at2"/>
<evidence type="ECO:0000259" key="1">
    <source>
        <dbReference type="Pfam" id="PF08241"/>
    </source>
</evidence>
<organism evidence="2 3">
    <name type="scientific">Geobacter argillaceus</name>
    <dbReference type="NCBI Taxonomy" id="345631"/>
    <lineage>
        <taxon>Bacteria</taxon>
        <taxon>Pseudomonadati</taxon>
        <taxon>Thermodesulfobacteriota</taxon>
        <taxon>Desulfuromonadia</taxon>
        <taxon>Geobacterales</taxon>
        <taxon>Geobacteraceae</taxon>
        <taxon>Geobacter</taxon>
    </lineage>
</organism>
<accession>A0A562W7X5</accession>
<feature type="domain" description="Methyltransferase type 11" evidence="1">
    <location>
        <begin position="53"/>
        <end position="103"/>
    </location>
</feature>
<dbReference type="Proteomes" id="UP000319449">
    <property type="component" value="Unassembled WGS sequence"/>
</dbReference>
<dbReference type="AlphaFoldDB" id="A0A562W7X5"/>
<dbReference type="SUPFAM" id="SSF53335">
    <property type="entry name" value="S-adenosyl-L-methionine-dependent methyltransferases"/>
    <property type="match status" value="1"/>
</dbReference>
<keyword evidence="3" id="KW-1185">Reference proteome</keyword>
<proteinExistence type="predicted"/>
<protein>
    <submittedName>
        <fullName evidence="2">Methyltransferase family protein</fullName>
    </submittedName>
</protein>
<dbReference type="RefSeq" id="WP_145019300.1">
    <property type="nucleotide sequence ID" value="NZ_VLLN01000005.1"/>
</dbReference>
<dbReference type="Gene3D" id="3.40.50.150">
    <property type="entry name" value="Vaccinia Virus protein VP39"/>
    <property type="match status" value="1"/>
</dbReference>
<reference evidence="2 3" key="1">
    <citation type="submission" date="2019-07" db="EMBL/GenBank/DDBJ databases">
        <title>Genomic Encyclopedia of Archaeal and Bacterial Type Strains, Phase II (KMG-II): from individual species to whole genera.</title>
        <authorList>
            <person name="Goeker M."/>
        </authorList>
    </citation>
    <scope>NUCLEOTIDE SEQUENCE [LARGE SCALE GENOMIC DNA]</scope>
    <source>
        <strain evidence="2 3">ATCC BAA-1139</strain>
    </source>
</reference>
<sequence length="228" mass="27133">MFFSELIKNIKSTDKVLEIGPGANPHPRADVLLEKVFENPTEKKEQRGNTPELNTSKKIIFYNGDKFPFKDYEFDYVICSHVLEHIDNVEYFISELFRVAKKGYVEYPTLYYEYLFNFEVHKNIFKYDAGGFLYYIKKIETPISCFQPVQSVFLEALNQGYSTFVDDLKAIMFEGFEWEHPFELKKTNYIEKLCFNNPIIKKNTFKLSYLRKIKYLLDKLSTDKFVRK</sequence>
<dbReference type="GO" id="GO:0032259">
    <property type="term" value="P:methylation"/>
    <property type="evidence" value="ECO:0007669"/>
    <property type="project" value="UniProtKB-KW"/>
</dbReference>
<evidence type="ECO:0000313" key="2">
    <source>
        <dbReference type="EMBL" id="TWJ26350.1"/>
    </source>
</evidence>
<evidence type="ECO:0000313" key="3">
    <source>
        <dbReference type="Proteomes" id="UP000319449"/>
    </source>
</evidence>
<comment type="caution">
    <text evidence="2">The sequence shown here is derived from an EMBL/GenBank/DDBJ whole genome shotgun (WGS) entry which is preliminary data.</text>
</comment>
<name>A0A562W7X5_9BACT</name>